<evidence type="ECO:0000256" key="1">
    <source>
        <dbReference type="SAM" id="SignalP"/>
    </source>
</evidence>
<dbReference type="Proteomes" id="UP000424468">
    <property type="component" value="Chromosome"/>
</dbReference>
<sequence length="382" mass="43065">MKKLISFLLTFTLTTNLSSLVVACPSKSLALESITNKEIGSFQGEDSVPLLSQIIELVNQKNKGLELTEDDVVFGSEPTQTSAILKSVFKSLKYTGQVEITYEYSRKVFNYNEKIDLSQIAGKDLILEPKNETFKAAQKVAVEKIKTICKVDVEENIDYIIKESDFIVATPGFDGVLRLTSLEDSKLLIPNKVLEFKLVFVKVDLSEIPEEYRDITPINVSKDEVYKEIFSVIEKTLGVGLSLDNGAAQYFENDLLYNDPPKAPNIKGSVILYTSDKARYFIANRYVKFTINFVKGDLSSIKGNDLIIKPKTNTLKGAETEVKEVIKNKLGIYDDDPNLEIEFFKAYYDYDGQYNIKANSNSIWFVANSSAKFTFKYESENS</sequence>
<accession>A0A6I6C3N5</accession>
<proteinExistence type="predicted"/>
<dbReference type="EMBL" id="CP046276">
    <property type="protein sequence ID" value="QGS51407.1"/>
    <property type="molecule type" value="Genomic_DNA"/>
</dbReference>
<organism evidence="2 3">
    <name type="scientific">Spiroplasma tabanidicola</name>
    <dbReference type="NCBI Taxonomy" id="324079"/>
    <lineage>
        <taxon>Bacteria</taxon>
        <taxon>Bacillati</taxon>
        <taxon>Mycoplasmatota</taxon>
        <taxon>Mollicutes</taxon>
        <taxon>Entomoplasmatales</taxon>
        <taxon>Spiroplasmataceae</taxon>
        <taxon>Spiroplasma</taxon>
    </lineage>
</organism>
<dbReference type="PROSITE" id="PS51257">
    <property type="entry name" value="PROKAR_LIPOPROTEIN"/>
    <property type="match status" value="1"/>
</dbReference>
<dbReference type="KEGG" id="stab:STABA_v1c00400"/>
<evidence type="ECO:0000313" key="3">
    <source>
        <dbReference type="Proteomes" id="UP000424468"/>
    </source>
</evidence>
<keyword evidence="1" id="KW-0732">Signal</keyword>
<feature type="chain" id="PRO_5026030460" evidence="1">
    <location>
        <begin position="24"/>
        <end position="382"/>
    </location>
</feature>
<gene>
    <name evidence="2" type="ORF">STABA_v1c00400</name>
</gene>
<reference evidence="2 3" key="1">
    <citation type="submission" date="2019-11" db="EMBL/GenBank/DDBJ databases">
        <title>Complete genome sequence of Spiroplasma tabanidicola TAUS-1 (DSM 22603).</title>
        <authorList>
            <person name="Huang C.-T."/>
            <person name="Lin Y.-C."/>
            <person name="Kuo C.-H."/>
        </authorList>
    </citation>
    <scope>NUCLEOTIDE SEQUENCE [LARGE SCALE GENOMIC DNA]</scope>
    <source>
        <strain evidence="2 3">TAUS-1</strain>
    </source>
</reference>
<dbReference type="RefSeq" id="WP_156005317.1">
    <property type="nucleotide sequence ID" value="NZ_CP046276.1"/>
</dbReference>
<name>A0A6I6C3N5_9MOLU</name>
<protein>
    <submittedName>
        <fullName evidence="2">Uncharacterized protein</fullName>
    </submittedName>
</protein>
<keyword evidence="3" id="KW-1185">Reference proteome</keyword>
<feature type="signal peptide" evidence="1">
    <location>
        <begin position="1"/>
        <end position="23"/>
    </location>
</feature>
<evidence type="ECO:0000313" key="2">
    <source>
        <dbReference type="EMBL" id="QGS51407.1"/>
    </source>
</evidence>
<dbReference type="AlphaFoldDB" id="A0A6I6C3N5"/>